<dbReference type="Proteomes" id="UP001152888">
    <property type="component" value="Unassembled WGS sequence"/>
</dbReference>
<sequence>MSDNCFENPLELVTPFLSKKHTIMRSAISVREKLALTLHYLATGRNFKDIRFAGIMSPESVSQAVMDTSEALIYVLRD</sequence>
<accession>A0A9P0PRQ2</accession>
<keyword evidence="2" id="KW-1185">Reference proteome</keyword>
<organism evidence="1 2">
    <name type="scientific">Acanthoscelides obtectus</name>
    <name type="common">Bean weevil</name>
    <name type="synonym">Bruchus obtectus</name>
    <dbReference type="NCBI Taxonomy" id="200917"/>
    <lineage>
        <taxon>Eukaryota</taxon>
        <taxon>Metazoa</taxon>
        <taxon>Ecdysozoa</taxon>
        <taxon>Arthropoda</taxon>
        <taxon>Hexapoda</taxon>
        <taxon>Insecta</taxon>
        <taxon>Pterygota</taxon>
        <taxon>Neoptera</taxon>
        <taxon>Endopterygota</taxon>
        <taxon>Coleoptera</taxon>
        <taxon>Polyphaga</taxon>
        <taxon>Cucujiformia</taxon>
        <taxon>Chrysomeloidea</taxon>
        <taxon>Chrysomelidae</taxon>
        <taxon>Bruchinae</taxon>
        <taxon>Bruchini</taxon>
        <taxon>Acanthoscelides</taxon>
    </lineage>
</organism>
<dbReference type="EMBL" id="CAKOFQ010007218">
    <property type="protein sequence ID" value="CAH1995206.1"/>
    <property type="molecule type" value="Genomic_DNA"/>
</dbReference>
<evidence type="ECO:0000313" key="1">
    <source>
        <dbReference type="EMBL" id="CAH1995206.1"/>
    </source>
</evidence>
<reference evidence="1" key="1">
    <citation type="submission" date="2022-03" db="EMBL/GenBank/DDBJ databases">
        <authorList>
            <person name="Sayadi A."/>
        </authorList>
    </citation>
    <scope>NUCLEOTIDE SEQUENCE</scope>
</reference>
<proteinExistence type="predicted"/>
<evidence type="ECO:0000313" key="2">
    <source>
        <dbReference type="Proteomes" id="UP001152888"/>
    </source>
</evidence>
<comment type="caution">
    <text evidence="1">The sequence shown here is derived from an EMBL/GenBank/DDBJ whole genome shotgun (WGS) entry which is preliminary data.</text>
</comment>
<name>A0A9P0PRQ2_ACAOB</name>
<protein>
    <submittedName>
        <fullName evidence="1">Uncharacterized protein</fullName>
    </submittedName>
</protein>
<dbReference type="OrthoDB" id="2668416at2759"/>
<dbReference type="AlphaFoldDB" id="A0A9P0PRQ2"/>
<gene>
    <name evidence="1" type="ORF">ACAOBT_LOCUS22464</name>
</gene>